<protein>
    <submittedName>
        <fullName evidence="1">Uncharacterized protein</fullName>
    </submittedName>
</protein>
<organism evidence="1 2">
    <name type="scientific">Okeania hirsuta</name>
    <dbReference type="NCBI Taxonomy" id="1458930"/>
    <lineage>
        <taxon>Bacteria</taxon>
        <taxon>Bacillati</taxon>
        <taxon>Cyanobacteriota</taxon>
        <taxon>Cyanophyceae</taxon>
        <taxon>Oscillatoriophycideae</taxon>
        <taxon>Oscillatoriales</taxon>
        <taxon>Microcoleaceae</taxon>
        <taxon>Okeania</taxon>
    </lineage>
</organism>
<accession>A0A3N6P603</accession>
<proteinExistence type="predicted"/>
<dbReference type="AlphaFoldDB" id="A0A3N6P603"/>
<sequence>MIEKEKNLPRNTLNNVTEKQQINNNLTPLVAVPDDRRLTRADPFETMRGWNYGIPGWYVERY</sequence>
<name>A0A3N6P603_9CYAN</name>
<keyword evidence="2" id="KW-1185">Reference proteome</keyword>
<evidence type="ECO:0000313" key="1">
    <source>
        <dbReference type="EMBL" id="RQH31851.1"/>
    </source>
</evidence>
<dbReference type="Proteomes" id="UP000269154">
    <property type="component" value="Unassembled WGS sequence"/>
</dbReference>
<reference evidence="1 2" key="1">
    <citation type="journal article" date="2018" name="ACS Chem. Biol.">
        <title>Ketoreductase domain dysfunction expands chemodiversity: malyngamide biosynthesis in the cyanobacterium Okeania hirsuta.</title>
        <authorList>
            <person name="Moss N.A."/>
            <person name="Leao T."/>
            <person name="Rankin M."/>
            <person name="McCullough T.M."/>
            <person name="Qu P."/>
            <person name="Korobeynikov A."/>
            <person name="Smith J.L."/>
            <person name="Gerwick L."/>
            <person name="Gerwick W.H."/>
        </authorList>
    </citation>
    <scope>NUCLEOTIDE SEQUENCE [LARGE SCALE GENOMIC DNA]</scope>
    <source>
        <strain evidence="1 2">PAB10Feb10-1</strain>
    </source>
</reference>
<evidence type="ECO:0000313" key="2">
    <source>
        <dbReference type="Proteomes" id="UP000269154"/>
    </source>
</evidence>
<dbReference type="EMBL" id="RCBY01000161">
    <property type="protein sequence ID" value="RQH31851.1"/>
    <property type="molecule type" value="Genomic_DNA"/>
</dbReference>
<dbReference type="RefSeq" id="WP_124145263.1">
    <property type="nucleotide sequence ID" value="NZ_CAWOKI010000074.1"/>
</dbReference>
<gene>
    <name evidence="1" type="ORF">D5R40_22810</name>
</gene>
<comment type="caution">
    <text evidence="1">The sequence shown here is derived from an EMBL/GenBank/DDBJ whole genome shotgun (WGS) entry which is preliminary data.</text>
</comment>